<dbReference type="EMBL" id="BAABUK010000004">
    <property type="protein sequence ID" value="GAA5808863.1"/>
    <property type="molecule type" value="Genomic_DNA"/>
</dbReference>
<proteinExistence type="predicted"/>
<sequence length="74" mass="8396">MIMIILRVNNNEPLETQPTNFLPALEETYGPIAPIRVSNQNCFGYLQSKEPEYSGCYLRDQGHGFAIGTKTFEK</sequence>
<accession>A0ABP9YPR9</accession>
<organism evidence="1 2">
    <name type="scientific">Mucor flavus</name>
    <dbReference type="NCBI Taxonomy" id="439312"/>
    <lineage>
        <taxon>Eukaryota</taxon>
        <taxon>Fungi</taxon>
        <taxon>Fungi incertae sedis</taxon>
        <taxon>Mucoromycota</taxon>
        <taxon>Mucoromycotina</taxon>
        <taxon>Mucoromycetes</taxon>
        <taxon>Mucorales</taxon>
        <taxon>Mucorineae</taxon>
        <taxon>Mucoraceae</taxon>
        <taxon>Mucor</taxon>
    </lineage>
</organism>
<reference evidence="1 2" key="1">
    <citation type="submission" date="2024-04" db="EMBL/GenBank/DDBJ databases">
        <title>genome sequences of Mucor flavus KT1a and Helicostylum pulchrum KT1b strains isolated from the surface of a dry-aged beef.</title>
        <authorList>
            <person name="Toyotome T."/>
            <person name="Hosono M."/>
            <person name="Torimaru M."/>
            <person name="Fukuda K."/>
            <person name="Mikami N."/>
        </authorList>
    </citation>
    <scope>NUCLEOTIDE SEQUENCE [LARGE SCALE GENOMIC DNA]</scope>
    <source>
        <strain evidence="1 2">KT1a</strain>
    </source>
</reference>
<name>A0ABP9YPR9_9FUNG</name>
<protein>
    <submittedName>
        <fullName evidence="1">Uncharacterized protein</fullName>
    </submittedName>
</protein>
<keyword evidence="2" id="KW-1185">Reference proteome</keyword>
<dbReference type="Proteomes" id="UP001473302">
    <property type="component" value="Unassembled WGS sequence"/>
</dbReference>
<evidence type="ECO:0000313" key="1">
    <source>
        <dbReference type="EMBL" id="GAA5808863.1"/>
    </source>
</evidence>
<evidence type="ECO:0000313" key="2">
    <source>
        <dbReference type="Proteomes" id="UP001473302"/>
    </source>
</evidence>
<gene>
    <name evidence="1" type="ORF">MFLAVUS_002262</name>
</gene>
<comment type="caution">
    <text evidence="1">The sequence shown here is derived from an EMBL/GenBank/DDBJ whole genome shotgun (WGS) entry which is preliminary data.</text>
</comment>